<feature type="transmembrane region" description="Helical" evidence="8">
    <location>
        <begin position="427"/>
        <end position="449"/>
    </location>
</feature>
<evidence type="ECO:0000256" key="5">
    <source>
        <dbReference type="ARBA" id="ARBA00022692"/>
    </source>
</evidence>
<feature type="transmembrane region" description="Helical" evidence="8">
    <location>
        <begin position="364"/>
        <end position="380"/>
    </location>
</feature>
<evidence type="ECO:0000256" key="6">
    <source>
        <dbReference type="ARBA" id="ARBA00022989"/>
    </source>
</evidence>
<reference evidence="10" key="2">
    <citation type="submission" date="2021-08" db="EMBL/GenBank/DDBJ databases">
        <authorList>
            <person name="Eriksson T."/>
        </authorList>
    </citation>
    <scope>NUCLEOTIDE SEQUENCE</scope>
    <source>
        <strain evidence="10">Stoneville</strain>
        <tissue evidence="10">Whole head</tissue>
    </source>
</reference>
<gene>
    <name evidence="10" type="ORF">GEV33_003031</name>
</gene>
<dbReference type="GO" id="GO:0006508">
    <property type="term" value="P:proteolysis"/>
    <property type="evidence" value="ECO:0007669"/>
    <property type="project" value="InterPro"/>
</dbReference>
<keyword evidence="3" id="KW-0050">Antiport</keyword>
<dbReference type="Pfam" id="PF00089">
    <property type="entry name" value="Trypsin"/>
    <property type="match status" value="1"/>
</dbReference>
<evidence type="ECO:0000256" key="2">
    <source>
        <dbReference type="ARBA" id="ARBA00005364"/>
    </source>
</evidence>
<dbReference type="SMART" id="SM00020">
    <property type="entry name" value="Tryp_SPc"/>
    <property type="match status" value="1"/>
</dbReference>
<feature type="domain" description="Peptidase S1" evidence="9">
    <location>
        <begin position="1"/>
        <end position="237"/>
    </location>
</feature>
<dbReference type="GO" id="GO:0004252">
    <property type="term" value="F:serine-type endopeptidase activity"/>
    <property type="evidence" value="ECO:0007669"/>
    <property type="project" value="InterPro"/>
</dbReference>
<keyword evidence="4" id="KW-0813">Transport</keyword>
<dbReference type="Gene3D" id="2.40.10.10">
    <property type="entry name" value="Trypsin-like serine proteases"/>
    <property type="match status" value="1"/>
</dbReference>
<dbReference type="Proteomes" id="UP000719412">
    <property type="component" value="Unassembled WGS sequence"/>
</dbReference>
<feature type="transmembrane region" description="Helical" evidence="8">
    <location>
        <begin position="392"/>
        <end position="415"/>
    </location>
</feature>
<dbReference type="GO" id="GO:0005262">
    <property type="term" value="F:calcium channel activity"/>
    <property type="evidence" value="ECO:0007669"/>
    <property type="project" value="TreeGrafter"/>
</dbReference>
<comment type="similarity">
    <text evidence="2">Belongs to the Ca(2+):cation antiporter (CaCA) (TC 2.A.19) family. SLC24A subfamily.</text>
</comment>
<dbReference type="Pfam" id="PF01699">
    <property type="entry name" value="Na_Ca_ex"/>
    <property type="match status" value="1"/>
</dbReference>
<sequence length="472" mass="51318">MIFGKILFLNLVTLTSLNTVKKSTSECNRNHFKFVAALMIRGEIFCGGVLITLSSVLTSAQCIDQQYIRREYLAVRVGPPDSSGQIKQVIKGIQHPKFLESGDLNYDIALVFMLSDVLESPHVSAAKLPTAGFTDQCTWGTAVAWARSTSSRTLKCAHLKLVNSTECEQLWPGVKFAETMICTVDMKACLGEVGGVLICRDTIIGILSNQQRCYQRNAMGTYTKVEHLLKFVNDSSNNGGKNFESGKKLFVFCKVDEKATQLHAIASLKVLLDATKPQNGAATSSAANHIAAAAKQETMLAPSSIADMPNGVANALTDVNLEANIMEDEEDKPGAYALHTVGETEEEPPEAMDMSWPSGARKRITYILLAPIVFPLWLTLPDTRSRRGKKFFPITFLGSIVWIAAYSYLMVWWANVIGETAEIPPEVMGLTFLAAGTSIPDLITSVIVARKGFGDMAVSSSVGSNIFDVTVG</sequence>
<evidence type="ECO:0000256" key="1">
    <source>
        <dbReference type="ARBA" id="ARBA00004141"/>
    </source>
</evidence>
<dbReference type="PROSITE" id="PS50240">
    <property type="entry name" value="TRYPSIN_DOM"/>
    <property type="match status" value="1"/>
</dbReference>
<dbReference type="PANTHER" id="PTHR10846">
    <property type="entry name" value="SODIUM/POTASSIUM/CALCIUM EXCHANGER"/>
    <property type="match status" value="1"/>
</dbReference>
<comment type="subcellular location">
    <subcellularLocation>
        <location evidence="1">Membrane</location>
        <topology evidence="1">Multi-pass membrane protein</topology>
    </subcellularLocation>
</comment>
<keyword evidence="4" id="KW-0406">Ion transport</keyword>
<comment type="caution">
    <text evidence="10">The sequence shown here is derived from an EMBL/GenBank/DDBJ whole genome shotgun (WGS) entry which is preliminary data.</text>
</comment>
<dbReference type="InterPro" id="IPR044880">
    <property type="entry name" value="NCX_ion-bd_dom_sf"/>
</dbReference>
<dbReference type="InterPro" id="IPR001254">
    <property type="entry name" value="Trypsin_dom"/>
</dbReference>
<dbReference type="GO" id="GO:0005886">
    <property type="term" value="C:plasma membrane"/>
    <property type="evidence" value="ECO:0007669"/>
    <property type="project" value="TreeGrafter"/>
</dbReference>
<accession>A0A8J6HJ77</accession>
<protein>
    <recommendedName>
        <fullName evidence="9">Peptidase S1 domain-containing protein</fullName>
    </recommendedName>
</protein>
<keyword evidence="4" id="KW-0109">Calcium transport</keyword>
<dbReference type="InterPro" id="IPR004837">
    <property type="entry name" value="NaCa_Exmemb"/>
</dbReference>
<dbReference type="AlphaFoldDB" id="A0A8J6HJ77"/>
<keyword evidence="6 8" id="KW-1133">Transmembrane helix</keyword>
<evidence type="ECO:0000313" key="11">
    <source>
        <dbReference type="Proteomes" id="UP000719412"/>
    </source>
</evidence>
<evidence type="ECO:0000256" key="4">
    <source>
        <dbReference type="ARBA" id="ARBA00022568"/>
    </source>
</evidence>
<keyword evidence="5 8" id="KW-0812">Transmembrane</keyword>
<dbReference type="InterPro" id="IPR043504">
    <property type="entry name" value="Peptidase_S1_PA_chymotrypsin"/>
</dbReference>
<reference evidence="10" key="1">
    <citation type="journal article" date="2020" name="J Insects Food Feed">
        <title>The yellow mealworm (Tenebrio molitor) genome: a resource for the emerging insects as food and feed industry.</title>
        <authorList>
            <person name="Eriksson T."/>
            <person name="Andere A."/>
            <person name="Kelstrup H."/>
            <person name="Emery V."/>
            <person name="Picard C."/>
        </authorList>
    </citation>
    <scope>NUCLEOTIDE SEQUENCE</scope>
    <source>
        <strain evidence="10">Stoneville</strain>
        <tissue evidence="10">Whole head</tissue>
    </source>
</reference>
<dbReference type="InterPro" id="IPR004481">
    <property type="entry name" value="K/Na/Ca-exchanger"/>
</dbReference>
<dbReference type="Gene3D" id="1.20.1420.30">
    <property type="entry name" value="NCX, central ion-binding region"/>
    <property type="match status" value="1"/>
</dbReference>
<dbReference type="SUPFAM" id="SSF50494">
    <property type="entry name" value="Trypsin-like serine proteases"/>
    <property type="match status" value="1"/>
</dbReference>
<evidence type="ECO:0000259" key="9">
    <source>
        <dbReference type="PROSITE" id="PS50240"/>
    </source>
</evidence>
<dbReference type="GO" id="GO:0008273">
    <property type="term" value="F:calcium, potassium:sodium antiporter activity"/>
    <property type="evidence" value="ECO:0007669"/>
    <property type="project" value="TreeGrafter"/>
</dbReference>
<name>A0A8J6HJ77_TENMO</name>
<evidence type="ECO:0000313" key="10">
    <source>
        <dbReference type="EMBL" id="KAH0819760.1"/>
    </source>
</evidence>
<evidence type="ECO:0000256" key="7">
    <source>
        <dbReference type="ARBA" id="ARBA00023136"/>
    </source>
</evidence>
<organism evidence="10 11">
    <name type="scientific">Tenebrio molitor</name>
    <name type="common">Yellow mealworm beetle</name>
    <dbReference type="NCBI Taxonomy" id="7067"/>
    <lineage>
        <taxon>Eukaryota</taxon>
        <taxon>Metazoa</taxon>
        <taxon>Ecdysozoa</taxon>
        <taxon>Arthropoda</taxon>
        <taxon>Hexapoda</taxon>
        <taxon>Insecta</taxon>
        <taxon>Pterygota</taxon>
        <taxon>Neoptera</taxon>
        <taxon>Endopterygota</taxon>
        <taxon>Coleoptera</taxon>
        <taxon>Polyphaga</taxon>
        <taxon>Cucujiformia</taxon>
        <taxon>Tenebrionidae</taxon>
        <taxon>Tenebrio</taxon>
    </lineage>
</organism>
<dbReference type="InterPro" id="IPR009003">
    <property type="entry name" value="Peptidase_S1_PA"/>
</dbReference>
<keyword evidence="7 8" id="KW-0472">Membrane</keyword>
<dbReference type="EMBL" id="JABDTM020013785">
    <property type="protein sequence ID" value="KAH0819760.1"/>
    <property type="molecule type" value="Genomic_DNA"/>
</dbReference>
<dbReference type="PANTHER" id="PTHR10846:SF72">
    <property type="entry name" value="SODIUM_POTASSIUM_CALCIUM EXCHANGER NCKX30C"/>
    <property type="match status" value="1"/>
</dbReference>
<dbReference type="GO" id="GO:0006874">
    <property type="term" value="P:intracellular calcium ion homeostasis"/>
    <property type="evidence" value="ECO:0007669"/>
    <property type="project" value="TreeGrafter"/>
</dbReference>
<evidence type="ECO:0000256" key="8">
    <source>
        <dbReference type="SAM" id="Phobius"/>
    </source>
</evidence>
<keyword evidence="4" id="KW-0106">Calcium</keyword>
<keyword evidence="11" id="KW-1185">Reference proteome</keyword>
<evidence type="ECO:0000256" key="3">
    <source>
        <dbReference type="ARBA" id="ARBA00022449"/>
    </source>
</evidence>
<proteinExistence type="inferred from homology"/>